<dbReference type="Proteomes" id="UP000231409">
    <property type="component" value="Unassembled WGS sequence"/>
</dbReference>
<accession>A0A2G1UM40</accession>
<organism evidence="1 2">
    <name type="scientific">Marinobacter profundi</name>
    <dbReference type="NCBI Taxonomy" id="2666256"/>
    <lineage>
        <taxon>Bacteria</taxon>
        <taxon>Pseudomonadati</taxon>
        <taxon>Pseudomonadota</taxon>
        <taxon>Gammaproteobacteria</taxon>
        <taxon>Pseudomonadales</taxon>
        <taxon>Marinobacteraceae</taxon>
        <taxon>Marinobacter</taxon>
    </lineage>
</organism>
<protein>
    <submittedName>
        <fullName evidence="1">Uncharacterized protein</fullName>
    </submittedName>
</protein>
<evidence type="ECO:0000313" key="2">
    <source>
        <dbReference type="Proteomes" id="UP000231409"/>
    </source>
</evidence>
<sequence>MQGALVSALVSALVRLCPAVLISTQIGPKRFHVHRKKIQVALPDLRQVEGGPVTLRVVLAVAAELMVPLRLTL</sequence>
<dbReference type="AlphaFoldDB" id="A0A2G1UM40"/>
<proteinExistence type="predicted"/>
<comment type="caution">
    <text evidence="1">The sequence shown here is derived from an EMBL/GenBank/DDBJ whole genome shotgun (WGS) entry which is preliminary data.</text>
</comment>
<dbReference type="EMBL" id="NTFH01000007">
    <property type="protein sequence ID" value="PHQ15490.1"/>
    <property type="molecule type" value="Genomic_DNA"/>
</dbReference>
<name>A0A2G1UM40_9GAMM</name>
<keyword evidence="2" id="KW-1185">Reference proteome</keyword>
<reference evidence="1 2" key="1">
    <citation type="submission" date="2017-09" db="EMBL/GenBank/DDBJ databases">
        <title>The draft genome sequences of Marinobacter sp. PWS21.</title>
        <authorList>
            <person name="Cao J."/>
        </authorList>
    </citation>
    <scope>NUCLEOTIDE SEQUENCE [LARGE SCALE GENOMIC DNA]</scope>
    <source>
        <strain evidence="1 2">PWS21</strain>
    </source>
</reference>
<gene>
    <name evidence="1" type="ORF">CLH61_10290</name>
</gene>
<evidence type="ECO:0000313" key="1">
    <source>
        <dbReference type="EMBL" id="PHQ15490.1"/>
    </source>
</evidence>